<keyword evidence="3" id="KW-1185">Reference proteome</keyword>
<dbReference type="AlphaFoldDB" id="A0A167UUB1"/>
<evidence type="ECO:0000313" key="3">
    <source>
        <dbReference type="Proteomes" id="UP000242877"/>
    </source>
</evidence>
<dbReference type="EMBL" id="AZGZ01000055">
    <property type="protein sequence ID" value="KZZ86617.1"/>
    <property type="molecule type" value="Genomic_DNA"/>
</dbReference>
<dbReference type="VEuPathDB" id="FungiDB:AAP_06380"/>
<dbReference type="Proteomes" id="UP000242877">
    <property type="component" value="Unassembled WGS sequence"/>
</dbReference>
<feature type="compositionally biased region" description="Polar residues" evidence="1">
    <location>
        <begin position="13"/>
        <end position="23"/>
    </location>
</feature>
<proteinExistence type="predicted"/>
<dbReference type="OrthoDB" id="4172720at2759"/>
<evidence type="ECO:0000313" key="2">
    <source>
        <dbReference type="EMBL" id="KZZ86617.1"/>
    </source>
</evidence>
<accession>A0A167UUB1</accession>
<feature type="compositionally biased region" description="Basic and acidic residues" evidence="1">
    <location>
        <begin position="1"/>
        <end position="12"/>
    </location>
</feature>
<comment type="caution">
    <text evidence="2">The sequence shown here is derived from an EMBL/GenBank/DDBJ whole genome shotgun (WGS) entry which is preliminary data.</text>
</comment>
<reference evidence="2 3" key="1">
    <citation type="journal article" date="2016" name="Genome Biol. Evol.">
        <title>Divergent and convergent evolution of fungal pathogenicity.</title>
        <authorList>
            <person name="Shang Y."/>
            <person name="Xiao G."/>
            <person name="Zheng P."/>
            <person name="Cen K."/>
            <person name="Zhan S."/>
            <person name="Wang C."/>
        </authorList>
    </citation>
    <scope>NUCLEOTIDE SEQUENCE [LARGE SCALE GENOMIC DNA]</scope>
    <source>
        <strain evidence="2 3">ARSEF 7405</strain>
    </source>
</reference>
<feature type="region of interest" description="Disordered" evidence="1">
    <location>
        <begin position="1"/>
        <end position="25"/>
    </location>
</feature>
<gene>
    <name evidence="2" type="ORF">AAP_06380</name>
</gene>
<feature type="region of interest" description="Disordered" evidence="1">
    <location>
        <begin position="289"/>
        <end position="310"/>
    </location>
</feature>
<evidence type="ECO:0000256" key="1">
    <source>
        <dbReference type="SAM" id="MobiDB-lite"/>
    </source>
</evidence>
<name>A0A167UUB1_9EURO</name>
<sequence length="322" mass="36720">MQKFNAERDSNHADNNIQTSSNEEANHTYEFRSFEMLKSTMRKEAERASAAGNFADITISFNDVPPSIIDSLISERRTPFYRISLFDKEEQEIIITMPKGFHETTIHFATAMFDRALERVHMLHTMQKKRSTLAPYDEGNNRGIEPDECYQLKPRYRGDQPLGRWPQVVIEVSSSESDASLRRNVARWFERSNMAVRLVLTVKVSKGKVRLAAWTITAEAALSFRGEIAADRVGNEFRLQPGSRDIDISFRALFFRDPVPEHGESNLKLLCSDVIELKDMLDKEVTGYYDGSPTVKSEIDPPPSDDELNQETDTIADLMKSS</sequence>
<organism evidence="2 3">
    <name type="scientific">Ascosphaera apis ARSEF 7405</name>
    <dbReference type="NCBI Taxonomy" id="392613"/>
    <lineage>
        <taxon>Eukaryota</taxon>
        <taxon>Fungi</taxon>
        <taxon>Dikarya</taxon>
        <taxon>Ascomycota</taxon>
        <taxon>Pezizomycotina</taxon>
        <taxon>Eurotiomycetes</taxon>
        <taxon>Eurotiomycetidae</taxon>
        <taxon>Onygenales</taxon>
        <taxon>Ascosphaeraceae</taxon>
        <taxon>Ascosphaera</taxon>
    </lineage>
</organism>
<protein>
    <submittedName>
        <fullName evidence="2">Uncharacterized protein</fullName>
    </submittedName>
</protein>